<dbReference type="InterPro" id="IPR003594">
    <property type="entry name" value="HATPase_dom"/>
</dbReference>
<dbReference type="Pfam" id="PF13581">
    <property type="entry name" value="HATPase_c_2"/>
    <property type="match status" value="1"/>
</dbReference>
<dbReference type="SUPFAM" id="SSF55874">
    <property type="entry name" value="ATPase domain of HSP90 chaperone/DNA topoisomerase II/histidine kinase"/>
    <property type="match status" value="1"/>
</dbReference>
<proteinExistence type="predicted"/>
<gene>
    <name evidence="2" type="ORF">FZC79_14230</name>
</gene>
<accession>A0A5D4KB56</accession>
<dbReference type="SMART" id="SM00387">
    <property type="entry name" value="HATPase_c"/>
    <property type="match status" value="1"/>
</dbReference>
<name>A0A5D4KB56_9BACI</name>
<dbReference type="InterPro" id="IPR036890">
    <property type="entry name" value="HATPase_C_sf"/>
</dbReference>
<dbReference type="RefSeq" id="WP_148947450.1">
    <property type="nucleotide sequence ID" value="NZ_JBNIKK010000001.1"/>
</dbReference>
<dbReference type="AlphaFoldDB" id="A0A5D4KB56"/>
<dbReference type="Gene3D" id="3.30.565.10">
    <property type="entry name" value="Histidine kinase-like ATPase, C-terminal domain"/>
    <property type="match status" value="1"/>
</dbReference>
<comment type="caution">
    <text evidence="2">The sequence shown here is derived from an EMBL/GenBank/DDBJ whole genome shotgun (WGS) entry which is preliminary data.</text>
</comment>
<evidence type="ECO:0000313" key="3">
    <source>
        <dbReference type="Proteomes" id="UP000323317"/>
    </source>
</evidence>
<evidence type="ECO:0000259" key="1">
    <source>
        <dbReference type="SMART" id="SM00387"/>
    </source>
</evidence>
<dbReference type="Proteomes" id="UP000323317">
    <property type="component" value="Unassembled WGS sequence"/>
</dbReference>
<dbReference type="EMBL" id="VTEH01000011">
    <property type="protein sequence ID" value="TYR74624.1"/>
    <property type="molecule type" value="Genomic_DNA"/>
</dbReference>
<reference evidence="2 3" key="1">
    <citation type="submission" date="2019-08" db="EMBL/GenBank/DDBJ databases">
        <title>Bacillus genomes from the desert of Cuatro Cienegas, Coahuila.</title>
        <authorList>
            <person name="Olmedo-Alvarez G."/>
        </authorList>
    </citation>
    <scope>NUCLEOTIDE SEQUENCE [LARGE SCALE GENOMIC DNA]</scope>
    <source>
        <strain evidence="2 3">CH40_1T</strain>
    </source>
</reference>
<feature type="domain" description="Histidine kinase/HSP90-like ATPase" evidence="1">
    <location>
        <begin position="34"/>
        <end position="133"/>
    </location>
</feature>
<evidence type="ECO:0000313" key="2">
    <source>
        <dbReference type="EMBL" id="TYR74624.1"/>
    </source>
</evidence>
<organism evidence="2 3">
    <name type="scientific">Rossellomorea vietnamensis</name>
    <dbReference type="NCBI Taxonomy" id="218284"/>
    <lineage>
        <taxon>Bacteria</taxon>
        <taxon>Bacillati</taxon>
        <taxon>Bacillota</taxon>
        <taxon>Bacilli</taxon>
        <taxon>Bacillales</taxon>
        <taxon>Bacillaceae</taxon>
        <taxon>Rossellomorea</taxon>
    </lineage>
</organism>
<protein>
    <submittedName>
        <fullName evidence="2">Anti-sigma regulatory factor</fullName>
    </submittedName>
</protein>
<sequence>MEELATILIKDLKDIATARTFVRNFAKELGFSTLDQTRIITVVSELARNLYLYAQHGQIILYKHQSLSQTGIRIYAADSGPGIADLQKVMEIGYSTSGGLGAGLPGVKSIMDEFSISSSSEEGTRINTVKWLR</sequence>
<dbReference type="CDD" id="cd16934">
    <property type="entry name" value="HATPase_RsbT-like"/>
    <property type="match status" value="1"/>
</dbReference>